<dbReference type="EMBL" id="CALNXJ010000047">
    <property type="protein sequence ID" value="CAH3150410.1"/>
    <property type="molecule type" value="Genomic_DNA"/>
</dbReference>
<gene>
    <name evidence="1" type="ORF">PMEA_00024791</name>
</gene>
<comment type="caution">
    <text evidence="1">The sequence shown here is derived from an EMBL/GenBank/DDBJ whole genome shotgun (WGS) entry which is preliminary data.</text>
</comment>
<reference evidence="1 2" key="1">
    <citation type="submission" date="2022-05" db="EMBL/GenBank/DDBJ databases">
        <authorList>
            <consortium name="Genoscope - CEA"/>
            <person name="William W."/>
        </authorList>
    </citation>
    <scope>NUCLEOTIDE SEQUENCE [LARGE SCALE GENOMIC DNA]</scope>
</reference>
<sequence>EPYFDYCSPLWDTCVGRVITGSSYDVRSTDVLNNLKWKTLETRRFHTKATLVYKIFNDLSAPNCATPL</sequence>
<dbReference type="Proteomes" id="UP001159428">
    <property type="component" value="Unassembled WGS sequence"/>
</dbReference>
<feature type="non-terminal residue" evidence="1">
    <location>
        <position position="1"/>
    </location>
</feature>
<evidence type="ECO:0000313" key="2">
    <source>
        <dbReference type="Proteomes" id="UP001159428"/>
    </source>
</evidence>
<evidence type="ECO:0000313" key="1">
    <source>
        <dbReference type="EMBL" id="CAH3150410.1"/>
    </source>
</evidence>
<protein>
    <submittedName>
        <fullName evidence="1">Uncharacterized protein</fullName>
    </submittedName>
</protein>
<name>A0AAU9XKQ7_9CNID</name>
<dbReference type="AlphaFoldDB" id="A0AAU9XKQ7"/>
<proteinExistence type="predicted"/>
<keyword evidence="2" id="KW-1185">Reference proteome</keyword>
<accession>A0AAU9XKQ7</accession>
<organism evidence="1 2">
    <name type="scientific">Pocillopora meandrina</name>
    <dbReference type="NCBI Taxonomy" id="46732"/>
    <lineage>
        <taxon>Eukaryota</taxon>
        <taxon>Metazoa</taxon>
        <taxon>Cnidaria</taxon>
        <taxon>Anthozoa</taxon>
        <taxon>Hexacorallia</taxon>
        <taxon>Scleractinia</taxon>
        <taxon>Astrocoeniina</taxon>
        <taxon>Pocilloporidae</taxon>
        <taxon>Pocillopora</taxon>
    </lineage>
</organism>